<reference evidence="1 2" key="1">
    <citation type="submission" date="2024-07" db="EMBL/GenBank/DDBJ databases">
        <title>Marimonas sp.nov., isolated from tidal-flat sediment.</title>
        <authorList>
            <person name="Jayan J.N."/>
            <person name="Lee S.S."/>
        </authorList>
    </citation>
    <scope>NUCLEOTIDE SEQUENCE [LARGE SCALE GENOMIC DNA]</scope>
    <source>
        <strain evidence="1 2">MJW-29</strain>
    </source>
</reference>
<comment type="caution">
    <text evidence="1">The sequence shown here is derived from an EMBL/GenBank/DDBJ whole genome shotgun (WGS) entry which is preliminary data.</text>
</comment>
<name>A0ABV3RSQ7_9RHOB</name>
<keyword evidence="2" id="KW-1185">Reference proteome</keyword>
<organism evidence="1 2">
    <name type="scientific">Sulfitobacter sediminis</name>
    <dbReference type="NCBI Taxonomy" id="3234186"/>
    <lineage>
        <taxon>Bacteria</taxon>
        <taxon>Pseudomonadati</taxon>
        <taxon>Pseudomonadota</taxon>
        <taxon>Alphaproteobacteria</taxon>
        <taxon>Rhodobacterales</taxon>
        <taxon>Roseobacteraceae</taxon>
        <taxon>Sulfitobacter</taxon>
    </lineage>
</organism>
<evidence type="ECO:0000313" key="2">
    <source>
        <dbReference type="Proteomes" id="UP001556098"/>
    </source>
</evidence>
<protein>
    <submittedName>
        <fullName evidence="1">Uncharacterized protein</fullName>
    </submittedName>
</protein>
<accession>A0ABV3RSQ7</accession>
<dbReference type="RefSeq" id="WP_367878788.1">
    <property type="nucleotide sequence ID" value="NZ_JBFNXX010000012.1"/>
</dbReference>
<proteinExistence type="predicted"/>
<sequence>MDKFRGLLITGICAAIFALAFSWGVPTRCVQLPNGMNIGKQAIIDLAKPYFRPEVVPKFQNGKSLLPGDAWPFFTTETTVYGTAEANDADDDFLFVWRMDTGLIRKDEDPARYQRLIEEAGPLLEGTRYGGFGSEIIMRQLQKQPAYADQTCWTRWIAVGNSGI</sequence>
<gene>
    <name evidence="1" type="ORF">AB2B41_15855</name>
</gene>
<evidence type="ECO:0000313" key="1">
    <source>
        <dbReference type="EMBL" id="MEW9921088.1"/>
    </source>
</evidence>
<dbReference type="Proteomes" id="UP001556098">
    <property type="component" value="Unassembled WGS sequence"/>
</dbReference>
<dbReference type="EMBL" id="JBFNXX010000012">
    <property type="protein sequence ID" value="MEW9921088.1"/>
    <property type="molecule type" value="Genomic_DNA"/>
</dbReference>